<evidence type="ECO:0000313" key="2">
    <source>
        <dbReference type="Proteomes" id="UP000277580"/>
    </source>
</evidence>
<sequence>MLSFLRHFQDPSSTKVFLLYRVSTFLISGAFRLLRNCTSIDPAGGFFYLLSLFREVFFWIVDCRVGEAYLVLFCSFYVSYFFMDFSTDTASFKPRRSYSLENSQKKRCFCFFESFSFPQRN</sequence>
<evidence type="ECO:0000313" key="1">
    <source>
        <dbReference type="EMBL" id="RPB15442.1"/>
    </source>
</evidence>
<proteinExistence type="predicted"/>
<organism evidence="1 2">
    <name type="scientific">Morchella conica CCBAS932</name>
    <dbReference type="NCBI Taxonomy" id="1392247"/>
    <lineage>
        <taxon>Eukaryota</taxon>
        <taxon>Fungi</taxon>
        <taxon>Dikarya</taxon>
        <taxon>Ascomycota</taxon>
        <taxon>Pezizomycotina</taxon>
        <taxon>Pezizomycetes</taxon>
        <taxon>Pezizales</taxon>
        <taxon>Morchellaceae</taxon>
        <taxon>Morchella</taxon>
    </lineage>
</organism>
<accession>A0A3N4L1R6</accession>
<protein>
    <submittedName>
        <fullName evidence="1">Uncharacterized protein</fullName>
    </submittedName>
</protein>
<dbReference type="AlphaFoldDB" id="A0A3N4L1R6"/>
<keyword evidence="2" id="KW-1185">Reference proteome</keyword>
<gene>
    <name evidence="1" type="ORF">P167DRAFT_431322</name>
</gene>
<dbReference type="InParanoid" id="A0A3N4L1R6"/>
<name>A0A3N4L1R6_9PEZI</name>
<reference evidence="1 2" key="1">
    <citation type="journal article" date="2018" name="Nat. Ecol. Evol.">
        <title>Pezizomycetes genomes reveal the molecular basis of ectomycorrhizal truffle lifestyle.</title>
        <authorList>
            <person name="Murat C."/>
            <person name="Payen T."/>
            <person name="Noel B."/>
            <person name="Kuo A."/>
            <person name="Morin E."/>
            <person name="Chen J."/>
            <person name="Kohler A."/>
            <person name="Krizsan K."/>
            <person name="Balestrini R."/>
            <person name="Da Silva C."/>
            <person name="Montanini B."/>
            <person name="Hainaut M."/>
            <person name="Levati E."/>
            <person name="Barry K.W."/>
            <person name="Belfiori B."/>
            <person name="Cichocki N."/>
            <person name="Clum A."/>
            <person name="Dockter R.B."/>
            <person name="Fauchery L."/>
            <person name="Guy J."/>
            <person name="Iotti M."/>
            <person name="Le Tacon F."/>
            <person name="Lindquist E.A."/>
            <person name="Lipzen A."/>
            <person name="Malagnac F."/>
            <person name="Mello A."/>
            <person name="Molinier V."/>
            <person name="Miyauchi S."/>
            <person name="Poulain J."/>
            <person name="Riccioni C."/>
            <person name="Rubini A."/>
            <person name="Sitrit Y."/>
            <person name="Splivallo R."/>
            <person name="Traeger S."/>
            <person name="Wang M."/>
            <person name="Zifcakova L."/>
            <person name="Wipf D."/>
            <person name="Zambonelli A."/>
            <person name="Paolocci F."/>
            <person name="Nowrousian M."/>
            <person name="Ottonello S."/>
            <person name="Baldrian P."/>
            <person name="Spatafora J.W."/>
            <person name="Henrissat B."/>
            <person name="Nagy L.G."/>
            <person name="Aury J.M."/>
            <person name="Wincker P."/>
            <person name="Grigoriev I.V."/>
            <person name="Bonfante P."/>
            <person name="Martin F.M."/>
        </authorList>
    </citation>
    <scope>NUCLEOTIDE SEQUENCE [LARGE SCALE GENOMIC DNA]</scope>
    <source>
        <strain evidence="1 2">CCBAS932</strain>
    </source>
</reference>
<dbReference type="EMBL" id="ML119113">
    <property type="protein sequence ID" value="RPB15442.1"/>
    <property type="molecule type" value="Genomic_DNA"/>
</dbReference>
<dbReference type="Proteomes" id="UP000277580">
    <property type="component" value="Unassembled WGS sequence"/>
</dbReference>